<name>E4YXG8_OIKDI</name>
<dbReference type="AlphaFoldDB" id="E4YXG8"/>
<dbReference type="Proteomes" id="UP000011014">
    <property type="component" value="Unassembled WGS sequence"/>
</dbReference>
<gene>
    <name evidence="1" type="ORF">GSOID_T00022128001</name>
</gene>
<protein>
    <submittedName>
        <fullName evidence="1">Uncharacterized protein</fullName>
    </submittedName>
</protein>
<dbReference type="EMBL" id="FN655799">
    <property type="protein sequence ID" value="CBY40151.1"/>
    <property type="molecule type" value="Genomic_DNA"/>
</dbReference>
<reference evidence="1" key="1">
    <citation type="journal article" date="2010" name="Science">
        <title>Plasticity of animal genome architecture unmasked by rapid evolution of a pelagic tunicate.</title>
        <authorList>
            <person name="Denoeud F."/>
            <person name="Henriet S."/>
            <person name="Mungpakdee S."/>
            <person name="Aury J.M."/>
            <person name="Da Silva C."/>
            <person name="Brinkmann H."/>
            <person name="Mikhaleva J."/>
            <person name="Olsen L.C."/>
            <person name="Jubin C."/>
            <person name="Canestro C."/>
            <person name="Bouquet J.M."/>
            <person name="Danks G."/>
            <person name="Poulain J."/>
            <person name="Campsteijn C."/>
            <person name="Adamski M."/>
            <person name="Cross I."/>
            <person name="Yadetie F."/>
            <person name="Muffato M."/>
            <person name="Louis A."/>
            <person name="Butcher S."/>
            <person name="Tsagkogeorga G."/>
            <person name="Konrad A."/>
            <person name="Singh S."/>
            <person name="Jensen M.F."/>
            <person name="Cong E.H."/>
            <person name="Eikeseth-Otteraa H."/>
            <person name="Noel B."/>
            <person name="Anthouard V."/>
            <person name="Porcel B.M."/>
            <person name="Kachouri-Lafond R."/>
            <person name="Nishino A."/>
            <person name="Ugolini M."/>
            <person name="Chourrout P."/>
            <person name="Nishida H."/>
            <person name="Aasland R."/>
            <person name="Huzurbazar S."/>
            <person name="Westhof E."/>
            <person name="Delsuc F."/>
            <person name="Lehrach H."/>
            <person name="Reinhardt R."/>
            <person name="Weissenbach J."/>
            <person name="Roy S.W."/>
            <person name="Artiguenave F."/>
            <person name="Postlethwait J.H."/>
            <person name="Manak J.R."/>
            <person name="Thompson E.M."/>
            <person name="Jaillon O."/>
            <person name="Du Pasquier L."/>
            <person name="Boudinot P."/>
            <person name="Liberles D.A."/>
            <person name="Volff J.N."/>
            <person name="Philippe H."/>
            <person name="Lenhard B."/>
            <person name="Roest Crollius H."/>
            <person name="Wincker P."/>
            <person name="Chourrout D."/>
        </authorList>
    </citation>
    <scope>NUCLEOTIDE SEQUENCE [LARGE SCALE GENOMIC DNA]</scope>
</reference>
<evidence type="ECO:0000313" key="1">
    <source>
        <dbReference type="EMBL" id="CBY40151.1"/>
    </source>
</evidence>
<accession>E4YXG8</accession>
<proteinExistence type="predicted"/>
<sequence length="60" mass="6616">MKIKGCTANVKQILSGVMEGIQEDSVSEEDQPIKVSQIWANTVQSNNLQRIKSAVQKNTV</sequence>
<organism evidence="1">
    <name type="scientific">Oikopleura dioica</name>
    <name type="common">Tunicate</name>
    <dbReference type="NCBI Taxonomy" id="34765"/>
    <lineage>
        <taxon>Eukaryota</taxon>
        <taxon>Metazoa</taxon>
        <taxon>Chordata</taxon>
        <taxon>Tunicata</taxon>
        <taxon>Appendicularia</taxon>
        <taxon>Copelata</taxon>
        <taxon>Oikopleuridae</taxon>
        <taxon>Oikopleura</taxon>
    </lineage>
</organism>